<evidence type="ECO:0000313" key="1">
    <source>
        <dbReference type="EMBL" id="KAA6452794.1"/>
    </source>
</evidence>
<name>A0A5M8S145_9BACI</name>
<dbReference type="Gene3D" id="3.20.20.140">
    <property type="entry name" value="Metal-dependent hydrolases"/>
    <property type="match status" value="1"/>
</dbReference>
<dbReference type="GO" id="GO:0070573">
    <property type="term" value="F:metallodipeptidase activity"/>
    <property type="evidence" value="ECO:0007669"/>
    <property type="project" value="InterPro"/>
</dbReference>
<dbReference type="InterPro" id="IPR032466">
    <property type="entry name" value="Metal_Hydrolase"/>
</dbReference>
<reference evidence="1 2" key="1">
    <citation type="submission" date="2018-08" db="EMBL/GenBank/DDBJ databases">
        <title>Bacillus phenotypic plasticity.</title>
        <authorList>
            <person name="Hurtado E."/>
        </authorList>
    </citation>
    <scope>NUCLEOTIDE SEQUENCE [LARGE SCALE GENOMIC DNA]</scope>
    <source>
        <strain evidence="1 2">427</strain>
    </source>
</reference>
<dbReference type="AlphaFoldDB" id="A0A5M8S145"/>
<dbReference type="GO" id="GO:0006508">
    <property type="term" value="P:proteolysis"/>
    <property type="evidence" value="ECO:0007669"/>
    <property type="project" value="InterPro"/>
</dbReference>
<dbReference type="PANTHER" id="PTHR10443">
    <property type="entry name" value="MICROSOMAL DIPEPTIDASE"/>
    <property type="match status" value="1"/>
</dbReference>
<dbReference type="Pfam" id="PF01244">
    <property type="entry name" value="Peptidase_M19"/>
    <property type="match status" value="1"/>
</dbReference>
<dbReference type="STRING" id="1925020.BTA30_07240"/>
<dbReference type="PANTHER" id="PTHR10443:SF12">
    <property type="entry name" value="DIPEPTIDASE"/>
    <property type="match status" value="1"/>
</dbReference>
<proteinExistence type="predicted"/>
<dbReference type="Proteomes" id="UP000324326">
    <property type="component" value="Unassembled WGS sequence"/>
</dbReference>
<sequence>MNIFDAHSDLLFKLWKNPKLDEYHDPSLQTPLKALLNGKAKVQCLAIFLPDSVPANMRLEMALVQIQLFQEKIAKYDRIKRITKKTDIDSLKSDETGIILTMEGCEPISKNLRLFDVFFQLGVRSFGLTWNWANTFADGAFEKRNAGLTSWGKKLIKIANKNRAWTDVSHLSENSFWDAMAAAKYPIASHSNAYSLCPHPRNLNDDQIKALIDKDGVIGLTFVPEFVKHGGTPRIKDILSHIDHVCSLGGERHIGFGSDFDGIDRVIPDLASHKDYENLIEALERSFTSRQVSRFLMGNFVSRIPF</sequence>
<organism evidence="1 2">
    <name type="scientific">Bacillus swezeyi</name>
    <dbReference type="NCBI Taxonomy" id="1925020"/>
    <lineage>
        <taxon>Bacteria</taxon>
        <taxon>Bacillati</taxon>
        <taxon>Bacillota</taxon>
        <taxon>Bacilli</taxon>
        <taxon>Bacillales</taxon>
        <taxon>Bacillaceae</taxon>
        <taxon>Bacillus</taxon>
    </lineage>
</organism>
<dbReference type="InterPro" id="IPR008257">
    <property type="entry name" value="Pept_M19"/>
</dbReference>
<evidence type="ECO:0000313" key="2">
    <source>
        <dbReference type="Proteomes" id="UP000324326"/>
    </source>
</evidence>
<dbReference type="CDD" id="cd01301">
    <property type="entry name" value="rDP_like"/>
    <property type="match status" value="1"/>
</dbReference>
<accession>A0A5M8S145</accession>
<dbReference type="RefSeq" id="WP_148955552.1">
    <property type="nucleotide sequence ID" value="NZ_QSND01000001.1"/>
</dbReference>
<gene>
    <name evidence="1" type="ORF">DX927_00840</name>
</gene>
<dbReference type="PROSITE" id="PS51365">
    <property type="entry name" value="RENAL_DIPEPTIDASE_2"/>
    <property type="match status" value="1"/>
</dbReference>
<dbReference type="SUPFAM" id="SSF51556">
    <property type="entry name" value="Metallo-dependent hydrolases"/>
    <property type="match status" value="1"/>
</dbReference>
<comment type="caution">
    <text evidence="1">The sequence shown here is derived from an EMBL/GenBank/DDBJ whole genome shotgun (WGS) entry which is preliminary data.</text>
</comment>
<dbReference type="EMBL" id="QSND01000001">
    <property type="protein sequence ID" value="KAA6452794.1"/>
    <property type="molecule type" value="Genomic_DNA"/>
</dbReference>
<protein>
    <submittedName>
        <fullName evidence="1">Membrane dipeptidase</fullName>
    </submittedName>
</protein>